<gene>
    <name evidence="2" type="ORF">ABK249_18675</name>
</gene>
<keyword evidence="3" id="KW-1185">Reference proteome</keyword>
<dbReference type="InterPro" id="IPR000836">
    <property type="entry name" value="PRTase_dom"/>
</dbReference>
<dbReference type="Pfam" id="PF00156">
    <property type="entry name" value="Pribosyltran"/>
    <property type="match status" value="1"/>
</dbReference>
<evidence type="ECO:0000313" key="3">
    <source>
        <dbReference type="Proteomes" id="UP001496627"/>
    </source>
</evidence>
<dbReference type="CDD" id="cd06223">
    <property type="entry name" value="PRTases_typeI"/>
    <property type="match status" value="1"/>
</dbReference>
<organism evidence="2 3">
    <name type="scientific">Neorhizobium phenanthreniclasticum</name>
    <dbReference type="NCBI Taxonomy" id="3157917"/>
    <lineage>
        <taxon>Bacteria</taxon>
        <taxon>Pseudomonadati</taxon>
        <taxon>Pseudomonadota</taxon>
        <taxon>Alphaproteobacteria</taxon>
        <taxon>Hyphomicrobiales</taxon>
        <taxon>Rhizobiaceae</taxon>
        <taxon>Rhizobium/Agrobacterium group</taxon>
        <taxon>Neorhizobium</taxon>
    </lineage>
</organism>
<dbReference type="Proteomes" id="UP001496627">
    <property type="component" value="Unassembled WGS sequence"/>
</dbReference>
<evidence type="ECO:0000313" key="2">
    <source>
        <dbReference type="EMBL" id="MEQ1406957.1"/>
    </source>
</evidence>
<dbReference type="Gene3D" id="3.40.50.2020">
    <property type="match status" value="1"/>
</dbReference>
<dbReference type="GO" id="GO:0016757">
    <property type="term" value="F:glycosyltransferase activity"/>
    <property type="evidence" value="ECO:0007669"/>
    <property type="project" value="UniProtKB-KW"/>
</dbReference>
<dbReference type="InterPro" id="IPR029057">
    <property type="entry name" value="PRTase-like"/>
</dbReference>
<dbReference type="Gene3D" id="3.30.1310.20">
    <property type="entry name" value="PRTase-like"/>
    <property type="match status" value="1"/>
</dbReference>
<accession>A0ABV0M513</accession>
<protein>
    <submittedName>
        <fullName evidence="2">Phosphoribosyltransferase family protein</fullName>
    </submittedName>
</protein>
<dbReference type="RefSeq" id="WP_348863617.1">
    <property type="nucleotide sequence ID" value="NZ_JBEAAL010000015.1"/>
</dbReference>
<dbReference type="SUPFAM" id="SSF53271">
    <property type="entry name" value="PRTase-like"/>
    <property type="match status" value="1"/>
</dbReference>
<name>A0ABV0M513_9HYPH</name>
<evidence type="ECO:0000259" key="1">
    <source>
        <dbReference type="Pfam" id="PF00156"/>
    </source>
</evidence>
<keyword evidence="2" id="KW-0328">Glycosyltransferase</keyword>
<feature type="domain" description="Phosphoribosyltransferase" evidence="1">
    <location>
        <begin position="9"/>
        <end position="180"/>
    </location>
</feature>
<sequence length="210" mass="22564">MFHDRRQAGRQLAQALESYQGQPCIVLALPRGGVPVAAEVAVALKAPLKLLLVRKVGLPRNPELAMGAIIDGKKPFVVRNDEVIALAGISGQVFEARCREELQEIHRRQQTYAGHLAGDDLEGRIAIVVDDGLATGSTARAALKALRMRHPTRIVLAVPVAPADLVAELQGEADEVICLETPSGFGAVGAYYQDFSQLSDQDVLDELAIK</sequence>
<comment type="caution">
    <text evidence="2">The sequence shown here is derived from an EMBL/GenBank/DDBJ whole genome shotgun (WGS) entry which is preliminary data.</text>
</comment>
<reference evidence="2 3" key="1">
    <citation type="submission" date="2024-05" db="EMBL/GenBank/DDBJ databases">
        <title>Neorhizobium sp. Rsf11, a plant growth promoting and heavy metal resistant PAH-degrader.</title>
        <authorList>
            <person name="Golubev S.N."/>
            <person name="Muratova A.Y."/>
            <person name="Markelova M.I."/>
        </authorList>
    </citation>
    <scope>NUCLEOTIDE SEQUENCE [LARGE SCALE GENOMIC DNA]</scope>
    <source>
        <strain evidence="2 3">Rsf11</strain>
    </source>
</reference>
<dbReference type="EMBL" id="JBEAAL010000015">
    <property type="protein sequence ID" value="MEQ1406957.1"/>
    <property type="molecule type" value="Genomic_DNA"/>
</dbReference>
<keyword evidence="2" id="KW-0808">Transferase</keyword>
<proteinExistence type="predicted"/>